<dbReference type="GO" id="GO:0005802">
    <property type="term" value="C:trans-Golgi network"/>
    <property type="evidence" value="ECO:0007669"/>
    <property type="project" value="TreeGrafter"/>
</dbReference>
<gene>
    <name evidence="5" type="primary">ga00210</name>
    <name evidence="5" type="ORF">PR202_ga00210</name>
</gene>
<dbReference type="PANTHER" id="PTHR24092">
    <property type="entry name" value="PROBABLE PHOSPHOLIPID-TRANSPORTING ATPASE"/>
    <property type="match status" value="1"/>
</dbReference>
<evidence type="ECO:0000256" key="3">
    <source>
        <dbReference type="SAM" id="Phobius"/>
    </source>
</evidence>
<dbReference type="PANTHER" id="PTHR24092:SF180">
    <property type="entry name" value="PHOSPHOLIPID-TRANSPORTING ATPASE DNF1-RELATED"/>
    <property type="match status" value="1"/>
</dbReference>
<name>A0AAV5BFX8_ELECO</name>
<feature type="transmembrane region" description="Helical" evidence="3">
    <location>
        <begin position="198"/>
        <end position="215"/>
    </location>
</feature>
<dbReference type="GO" id="GO:0005886">
    <property type="term" value="C:plasma membrane"/>
    <property type="evidence" value="ECO:0007669"/>
    <property type="project" value="TreeGrafter"/>
</dbReference>
<dbReference type="GO" id="GO:0045332">
    <property type="term" value="P:phospholipid translocation"/>
    <property type="evidence" value="ECO:0007669"/>
    <property type="project" value="TreeGrafter"/>
</dbReference>
<proteinExistence type="predicted"/>
<dbReference type="GO" id="GO:0048194">
    <property type="term" value="P:Golgi vesicle budding"/>
    <property type="evidence" value="ECO:0007669"/>
    <property type="project" value="TreeGrafter"/>
</dbReference>
<reference evidence="5" key="2">
    <citation type="submission" date="2021-12" db="EMBL/GenBank/DDBJ databases">
        <title>Resequencing data analysis of finger millet.</title>
        <authorList>
            <person name="Hatakeyama M."/>
            <person name="Aluri S."/>
            <person name="Balachadran M.T."/>
            <person name="Sivarajan S.R."/>
            <person name="Poveda L."/>
            <person name="Shimizu-Inatsugi R."/>
            <person name="Schlapbach R."/>
            <person name="Sreeman S.M."/>
            <person name="Shimizu K.K."/>
        </authorList>
    </citation>
    <scope>NUCLEOTIDE SEQUENCE</scope>
</reference>
<evidence type="ECO:0000256" key="1">
    <source>
        <dbReference type="ARBA" id="ARBA00004308"/>
    </source>
</evidence>
<comment type="caution">
    <text evidence="5">The sequence shown here is derived from an EMBL/GenBank/DDBJ whole genome shotgun (WGS) entry which is preliminary data.</text>
</comment>
<dbReference type="GO" id="GO:0000139">
    <property type="term" value="C:Golgi membrane"/>
    <property type="evidence" value="ECO:0007669"/>
    <property type="project" value="GOC"/>
</dbReference>
<dbReference type="Proteomes" id="UP001054889">
    <property type="component" value="Unassembled WGS sequence"/>
</dbReference>
<dbReference type="InterPro" id="IPR032631">
    <property type="entry name" value="P-type_ATPase_N"/>
</dbReference>
<accession>A0AAV5BFX8</accession>
<protein>
    <recommendedName>
        <fullName evidence="4">P-type ATPase N-terminal domain-containing protein</fullName>
    </recommendedName>
</protein>
<dbReference type="Pfam" id="PF16209">
    <property type="entry name" value="PhoLip_ATPase_N"/>
    <property type="match status" value="1"/>
</dbReference>
<dbReference type="AlphaFoldDB" id="A0AAV5BFX8"/>
<keyword evidence="3" id="KW-0472">Membrane</keyword>
<evidence type="ECO:0000259" key="4">
    <source>
        <dbReference type="Pfam" id="PF16209"/>
    </source>
</evidence>
<organism evidence="5 6">
    <name type="scientific">Eleusine coracana subsp. coracana</name>
    <dbReference type="NCBI Taxonomy" id="191504"/>
    <lineage>
        <taxon>Eukaryota</taxon>
        <taxon>Viridiplantae</taxon>
        <taxon>Streptophyta</taxon>
        <taxon>Embryophyta</taxon>
        <taxon>Tracheophyta</taxon>
        <taxon>Spermatophyta</taxon>
        <taxon>Magnoliopsida</taxon>
        <taxon>Liliopsida</taxon>
        <taxon>Poales</taxon>
        <taxon>Poaceae</taxon>
        <taxon>PACMAD clade</taxon>
        <taxon>Chloridoideae</taxon>
        <taxon>Cynodonteae</taxon>
        <taxon>Eleusininae</taxon>
        <taxon>Eleusine</taxon>
    </lineage>
</organism>
<evidence type="ECO:0000313" key="5">
    <source>
        <dbReference type="EMBL" id="GJM84530.1"/>
    </source>
</evidence>
<comment type="subcellular location">
    <subcellularLocation>
        <location evidence="1">Endomembrane system</location>
    </subcellularLocation>
</comment>
<keyword evidence="6" id="KW-1185">Reference proteome</keyword>
<reference evidence="5" key="1">
    <citation type="journal article" date="2018" name="DNA Res.">
        <title>Multiple hybrid de novo genome assembly of finger millet, an orphan allotetraploid crop.</title>
        <authorList>
            <person name="Hatakeyama M."/>
            <person name="Aluri S."/>
            <person name="Balachadran M.T."/>
            <person name="Sivarajan S.R."/>
            <person name="Patrignani A."/>
            <person name="Gruter S."/>
            <person name="Poveda L."/>
            <person name="Shimizu-Inatsugi R."/>
            <person name="Baeten J."/>
            <person name="Francoijs K.J."/>
            <person name="Nataraja K.N."/>
            <person name="Reddy Y.A.N."/>
            <person name="Phadnis S."/>
            <person name="Ravikumar R.L."/>
            <person name="Schlapbach R."/>
            <person name="Sreeman S.M."/>
            <person name="Shimizu K.K."/>
        </authorList>
    </citation>
    <scope>NUCLEOTIDE SEQUENCE</scope>
</reference>
<dbReference type="GO" id="GO:0140326">
    <property type="term" value="F:ATPase-coupled intramembrane lipid transporter activity"/>
    <property type="evidence" value="ECO:0007669"/>
    <property type="project" value="TreeGrafter"/>
</dbReference>
<sequence length="263" mass="29596">MKARMKDMVRVATARLGGEQQAGAASSGYGRRESMAARTARLGGDSLRRQPQPQAPTVRTVYCNDREANAPVGYKVGRTYGGLLPFHRSVGWISWVHTRFKLGVWMELTRQLGNSVSTTKYSVLTFLPKGLFEQQIWLCPEPGHSKVTIMLVIGFWIFFLLVKQVNCASRTPEKLTVMMNSMNVPSKRSTLEKKLDKLILALFATLFTMCHWCYWKTIGANITCGCQMIKFIQCAQFINNDLNMYHAESDTPALARTSNLNEG</sequence>
<feature type="transmembrane region" description="Helical" evidence="3">
    <location>
        <begin position="147"/>
        <end position="165"/>
    </location>
</feature>
<feature type="domain" description="P-type ATPase N-terminal" evidence="4">
    <location>
        <begin position="113"/>
        <end position="134"/>
    </location>
</feature>
<keyword evidence="3" id="KW-1133">Transmembrane helix</keyword>
<dbReference type="EMBL" id="BQKI01000001">
    <property type="protein sequence ID" value="GJM84530.1"/>
    <property type="molecule type" value="Genomic_DNA"/>
</dbReference>
<evidence type="ECO:0000313" key="6">
    <source>
        <dbReference type="Proteomes" id="UP001054889"/>
    </source>
</evidence>
<keyword evidence="2" id="KW-0813">Transport</keyword>
<evidence type="ECO:0000256" key="2">
    <source>
        <dbReference type="ARBA" id="ARBA00022448"/>
    </source>
</evidence>
<keyword evidence="3" id="KW-0812">Transmembrane</keyword>